<evidence type="ECO:0000256" key="1">
    <source>
        <dbReference type="SAM" id="SignalP"/>
    </source>
</evidence>
<reference evidence="2" key="1">
    <citation type="submission" date="2009-08" db="EMBL/GenBank/DDBJ databases">
        <title>Annotation of Salpingoeca rosetta.</title>
        <authorList>
            <consortium name="The Broad Institute Genome Sequencing Platform"/>
            <person name="Russ C."/>
            <person name="Cuomo C."/>
            <person name="Burger G."/>
            <person name="Gray M.W."/>
            <person name="Holland P.W.H."/>
            <person name="King N."/>
            <person name="Lang F.B.F."/>
            <person name="Roger A.J."/>
            <person name="Ruiz-Trillo I."/>
            <person name="Young S.K."/>
            <person name="Zeng Q."/>
            <person name="Gargeya S."/>
            <person name="Alvarado L."/>
            <person name="Berlin A."/>
            <person name="Chapman S.B."/>
            <person name="Chen Z."/>
            <person name="Freedman E."/>
            <person name="Gellesch M."/>
            <person name="Goldberg J."/>
            <person name="Griggs A."/>
            <person name="Gujja S."/>
            <person name="Heilman E."/>
            <person name="Heiman D."/>
            <person name="Howarth C."/>
            <person name="Mehta T."/>
            <person name="Neiman D."/>
            <person name="Pearson M."/>
            <person name="Roberts A."/>
            <person name="Saif S."/>
            <person name="Shea T."/>
            <person name="Shenoy N."/>
            <person name="Sisk P."/>
            <person name="Stolte C."/>
            <person name="Sykes S."/>
            <person name="White J."/>
            <person name="Yandava C."/>
            <person name="Haas B."/>
            <person name="Nusbaum C."/>
            <person name="Birren B."/>
        </authorList>
    </citation>
    <scope>NUCLEOTIDE SEQUENCE [LARGE SCALE GENOMIC DNA]</scope>
    <source>
        <strain evidence="2">ATCC 50818</strain>
    </source>
</reference>
<evidence type="ECO:0008006" key="4">
    <source>
        <dbReference type="Google" id="ProtNLM"/>
    </source>
</evidence>
<gene>
    <name evidence="2" type="ORF">PTSG_12266</name>
</gene>
<protein>
    <recommendedName>
        <fullName evidence="4">Secreted protein</fullName>
    </recommendedName>
</protein>
<dbReference type="Proteomes" id="UP000007799">
    <property type="component" value="Unassembled WGS sequence"/>
</dbReference>
<evidence type="ECO:0000313" key="3">
    <source>
        <dbReference type="Proteomes" id="UP000007799"/>
    </source>
</evidence>
<feature type="signal peptide" evidence="1">
    <location>
        <begin position="1"/>
        <end position="21"/>
    </location>
</feature>
<organism evidence="3">
    <name type="scientific">Salpingoeca rosetta (strain ATCC 50818 / BSB-021)</name>
    <dbReference type="NCBI Taxonomy" id="946362"/>
    <lineage>
        <taxon>Eukaryota</taxon>
        <taxon>Choanoflagellata</taxon>
        <taxon>Craspedida</taxon>
        <taxon>Salpingoecidae</taxon>
        <taxon>Salpingoeca</taxon>
    </lineage>
</organism>
<dbReference type="EMBL" id="GL832966">
    <property type="protein sequence ID" value="EGD73453.1"/>
    <property type="molecule type" value="Genomic_DNA"/>
</dbReference>
<sequence length="102" mass="11163">MHELGLGHAGVCLLLVCSCAARVLVCCSCARVICTKACVICEEEVPLHGYDDDDDDAGHGALVGSWACVGTATRHVRMRVMCVWWRNKESARVYVCVCGRYE</sequence>
<dbReference type="AlphaFoldDB" id="F2UAN7"/>
<keyword evidence="3" id="KW-1185">Reference proteome</keyword>
<evidence type="ECO:0000313" key="2">
    <source>
        <dbReference type="EMBL" id="EGD73453.1"/>
    </source>
</evidence>
<dbReference type="KEGG" id="sre:PTSG_12266"/>
<feature type="chain" id="PRO_5003290467" description="Secreted protein" evidence="1">
    <location>
        <begin position="22"/>
        <end position="102"/>
    </location>
</feature>
<dbReference type="InParanoid" id="F2UAN7"/>
<dbReference type="RefSeq" id="XP_004993735.1">
    <property type="nucleotide sequence ID" value="XM_004993678.1"/>
</dbReference>
<name>F2UAN7_SALR5</name>
<proteinExistence type="predicted"/>
<keyword evidence="1" id="KW-0732">Signal</keyword>
<dbReference type="GeneID" id="16074314"/>
<accession>F2UAN7</accession>